<dbReference type="EMBL" id="MLJW01003947">
    <property type="protein sequence ID" value="OIQ70948.1"/>
    <property type="molecule type" value="Genomic_DNA"/>
</dbReference>
<accession>A0A1J5PTN6</accession>
<protein>
    <submittedName>
        <fullName evidence="1">Uncharacterized protein</fullName>
    </submittedName>
</protein>
<evidence type="ECO:0000313" key="1">
    <source>
        <dbReference type="EMBL" id="OIQ70948.1"/>
    </source>
</evidence>
<organism evidence="1">
    <name type="scientific">mine drainage metagenome</name>
    <dbReference type="NCBI Taxonomy" id="410659"/>
    <lineage>
        <taxon>unclassified sequences</taxon>
        <taxon>metagenomes</taxon>
        <taxon>ecological metagenomes</taxon>
    </lineage>
</organism>
<comment type="caution">
    <text evidence="1">The sequence shown here is derived from an EMBL/GenBank/DDBJ whole genome shotgun (WGS) entry which is preliminary data.</text>
</comment>
<reference evidence="1" key="1">
    <citation type="submission" date="2016-10" db="EMBL/GenBank/DDBJ databases">
        <title>Sequence of Gallionella enrichment culture.</title>
        <authorList>
            <person name="Poehlein A."/>
            <person name="Muehling M."/>
            <person name="Daniel R."/>
        </authorList>
    </citation>
    <scope>NUCLEOTIDE SEQUENCE</scope>
</reference>
<gene>
    <name evidence="1" type="ORF">GALL_474360</name>
</gene>
<proteinExistence type="predicted"/>
<sequence length="140" mass="14767">MAVARGFGDQVLGPLRHAAMFGVEKGGSSLRRGIHSLRAQPRQQVPGWTRFAAVCSDIAHEFVRLVRQAGQRAVGRGESVRSVAGELQSQAGGVDVSGKSHSGGLEDLGCAAALLVVRQREARASEAQILPILCGEARDQ</sequence>
<name>A0A1J5PTN6_9ZZZZ</name>
<dbReference type="AlphaFoldDB" id="A0A1J5PTN6"/>